<dbReference type="Proteomes" id="UP000785679">
    <property type="component" value="Unassembled WGS sequence"/>
</dbReference>
<dbReference type="InterPro" id="IPR051532">
    <property type="entry name" value="Ester_Hydrolysis_Enzymes"/>
</dbReference>
<dbReference type="AlphaFoldDB" id="A0A8J8NA78"/>
<organism evidence="3 4">
    <name type="scientific">Halteria grandinella</name>
    <dbReference type="NCBI Taxonomy" id="5974"/>
    <lineage>
        <taxon>Eukaryota</taxon>
        <taxon>Sar</taxon>
        <taxon>Alveolata</taxon>
        <taxon>Ciliophora</taxon>
        <taxon>Intramacronucleata</taxon>
        <taxon>Spirotrichea</taxon>
        <taxon>Stichotrichia</taxon>
        <taxon>Sporadotrichida</taxon>
        <taxon>Halteriidae</taxon>
        <taxon>Halteria</taxon>
    </lineage>
</organism>
<comment type="caution">
    <text evidence="3">The sequence shown here is derived from an EMBL/GenBank/DDBJ whole genome shotgun (WGS) entry which is preliminary data.</text>
</comment>
<keyword evidence="4" id="KW-1185">Reference proteome</keyword>
<dbReference type="InterPro" id="IPR036514">
    <property type="entry name" value="SGNH_hydro_sf"/>
</dbReference>
<dbReference type="OrthoDB" id="505607at2759"/>
<evidence type="ECO:0000256" key="1">
    <source>
        <dbReference type="SAM" id="SignalP"/>
    </source>
</evidence>
<sequence>MRWLLNIKSFVRFTVLVSALAAGGAESSEKCAMAEMITSAPTIPQGYNRLYTFLEQEKTIRSGNVDVLILGDSLLYALKNMESSEYFKNRSVLNFAGPGDRIQNLLWRLEDKKIRNTVPSSIILLIGTNNLADGDPACAIVASLRKAVETIFDIWPRARLVLLTIPYRGPYLMDKRDSVDEVDAEMLEQRFSKERVTVLDTRTLISCNPDPTGAESNKNLAVCDDPAKHTSTCYAYQSDMLHFSSDFTTKLTGELASALRQRGARW</sequence>
<dbReference type="GO" id="GO:0004622">
    <property type="term" value="F:phosphatidylcholine lysophospholipase activity"/>
    <property type="evidence" value="ECO:0007669"/>
    <property type="project" value="TreeGrafter"/>
</dbReference>
<evidence type="ECO:0000259" key="2">
    <source>
        <dbReference type="Pfam" id="PF13472"/>
    </source>
</evidence>
<gene>
    <name evidence="3" type="ORF">FGO68_gene3711</name>
</gene>
<feature type="chain" id="PRO_5035299748" description="SGNH hydrolase-type esterase domain-containing protein" evidence="1">
    <location>
        <begin position="28"/>
        <end position="266"/>
    </location>
</feature>
<accession>A0A8J8NA78</accession>
<evidence type="ECO:0000313" key="4">
    <source>
        <dbReference type="Proteomes" id="UP000785679"/>
    </source>
</evidence>
<feature type="signal peptide" evidence="1">
    <location>
        <begin position="1"/>
        <end position="27"/>
    </location>
</feature>
<dbReference type="Pfam" id="PF13472">
    <property type="entry name" value="Lipase_GDSL_2"/>
    <property type="match status" value="1"/>
</dbReference>
<dbReference type="Gene3D" id="3.40.50.1110">
    <property type="entry name" value="SGNH hydrolase"/>
    <property type="match status" value="1"/>
</dbReference>
<reference evidence="3" key="1">
    <citation type="submission" date="2019-06" db="EMBL/GenBank/DDBJ databases">
        <authorList>
            <person name="Zheng W."/>
        </authorList>
    </citation>
    <scope>NUCLEOTIDE SEQUENCE</scope>
    <source>
        <strain evidence="3">QDHG01</strain>
    </source>
</reference>
<dbReference type="PANTHER" id="PTHR30383">
    <property type="entry name" value="THIOESTERASE 1/PROTEASE 1/LYSOPHOSPHOLIPASE L1"/>
    <property type="match status" value="1"/>
</dbReference>
<dbReference type="SUPFAM" id="SSF52266">
    <property type="entry name" value="SGNH hydrolase"/>
    <property type="match status" value="1"/>
</dbReference>
<protein>
    <recommendedName>
        <fullName evidence="2">SGNH hydrolase-type esterase domain-containing protein</fullName>
    </recommendedName>
</protein>
<dbReference type="PANTHER" id="PTHR30383:SF5">
    <property type="entry name" value="SGNH HYDROLASE-TYPE ESTERASE DOMAIN-CONTAINING PROTEIN"/>
    <property type="match status" value="1"/>
</dbReference>
<evidence type="ECO:0000313" key="3">
    <source>
        <dbReference type="EMBL" id="TNV70949.1"/>
    </source>
</evidence>
<keyword evidence="1" id="KW-0732">Signal</keyword>
<proteinExistence type="predicted"/>
<dbReference type="EMBL" id="RRYP01031490">
    <property type="protein sequence ID" value="TNV70949.1"/>
    <property type="molecule type" value="Genomic_DNA"/>
</dbReference>
<name>A0A8J8NA78_HALGN</name>
<feature type="domain" description="SGNH hydrolase-type esterase" evidence="2">
    <location>
        <begin position="87"/>
        <end position="212"/>
    </location>
</feature>
<dbReference type="InterPro" id="IPR013830">
    <property type="entry name" value="SGNH_hydro"/>
</dbReference>